<gene>
    <name evidence="8" type="ORF">HZS80_18960</name>
</gene>
<dbReference type="CDD" id="cd17473">
    <property type="entry name" value="MFS_arabinose_efflux_permease_like"/>
    <property type="match status" value="1"/>
</dbReference>
<evidence type="ECO:0000256" key="2">
    <source>
        <dbReference type="ARBA" id="ARBA00022475"/>
    </source>
</evidence>
<dbReference type="SUPFAM" id="SSF103473">
    <property type="entry name" value="MFS general substrate transporter"/>
    <property type="match status" value="1"/>
</dbReference>
<feature type="transmembrane region" description="Helical" evidence="6">
    <location>
        <begin position="183"/>
        <end position="200"/>
    </location>
</feature>
<organism evidence="8 9">
    <name type="scientific">Vreelandella glaciei</name>
    <dbReference type="NCBI Taxonomy" id="186761"/>
    <lineage>
        <taxon>Bacteria</taxon>
        <taxon>Pseudomonadati</taxon>
        <taxon>Pseudomonadota</taxon>
        <taxon>Gammaproteobacteria</taxon>
        <taxon>Oceanospirillales</taxon>
        <taxon>Halomonadaceae</taxon>
        <taxon>Vreelandella</taxon>
    </lineage>
</organism>
<evidence type="ECO:0000313" key="8">
    <source>
        <dbReference type="EMBL" id="NYS79763.1"/>
    </source>
</evidence>
<dbReference type="EMBL" id="JACCDE010000033">
    <property type="protein sequence ID" value="NYS79763.1"/>
    <property type="molecule type" value="Genomic_DNA"/>
</dbReference>
<dbReference type="GO" id="GO:0022857">
    <property type="term" value="F:transmembrane transporter activity"/>
    <property type="evidence" value="ECO:0007669"/>
    <property type="project" value="InterPro"/>
</dbReference>
<accession>A0A7Z0LW93</accession>
<keyword evidence="5 6" id="KW-0472">Membrane</keyword>
<dbReference type="PROSITE" id="PS00216">
    <property type="entry name" value="SUGAR_TRANSPORT_1"/>
    <property type="match status" value="1"/>
</dbReference>
<dbReference type="Proteomes" id="UP000526892">
    <property type="component" value="Unassembled WGS sequence"/>
</dbReference>
<feature type="transmembrane region" description="Helical" evidence="6">
    <location>
        <begin position="29"/>
        <end position="50"/>
    </location>
</feature>
<feature type="transmembrane region" description="Helical" evidence="6">
    <location>
        <begin position="256"/>
        <end position="278"/>
    </location>
</feature>
<evidence type="ECO:0000259" key="7">
    <source>
        <dbReference type="PROSITE" id="PS50850"/>
    </source>
</evidence>
<feature type="transmembrane region" description="Helical" evidence="6">
    <location>
        <begin position="227"/>
        <end position="250"/>
    </location>
</feature>
<evidence type="ECO:0000256" key="1">
    <source>
        <dbReference type="ARBA" id="ARBA00004651"/>
    </source>
</evidence>
<dbReference type="Gene3D" id="1.20.1250.20">
    <property type="entry name" value="MFS general substrate transporter like domains"/>
    <property type="match status" value="1"/>
</dbReference>
<evidence type="ECO:0000256" key="5">
    <source>
        <dbReference type="ARBA" id="ARBA00023136"/>
    </source>
</evidence>
<feature type="transmembrane region" description="Helical" evidence="6">
    <location>
        <begin position="152"/>
        <end position="171"/>
    </location>
</feature>
<name>A0A7Z0LW93_9GAMM</name>
<dbReference type="InterPro" id="IPR005829">
    <property type="entry name" value="Sugar_transporter_CS"/>
</dbReference>
<comment type="caution">
    <text evidence="8">The sequence shown here is derived from an EMBL/GenBank/DDBJ whole genome shotgun (WGS) entry which is preliminary data.</text>
</comment>
<feature type="domain" description="Major facilitator superfamily (MFS) profile" evidence="7">
    <location>
        <begin position="27"/>
        <end position="404"/>
    </location>
</feature>
<feature type="transmembrane region" description="Helical" evidence="6">
    <location>
        <begin position="312"/>
        <end position="329"/>
    </location>
</feature>
<evidence type="ECO:0000256" key="6">
    <source>
        <dbReference type="SAM" id="Phobius"/>
    </source>
</evidence>
<dbReference type="PROSITE" id="PS50850">
    <property type="entry name" value="MFS"/>
    <property type="match status" value="1"/>
</dbReference>
<dbReference type="InterPro" id="IPR011701">
    <property type="entry name" value="MFS"/>
</dbReference>
<dbReference type="InterPro" id="IPR020846">
    <property type="entry name" value="MFS_dom"/>
</dbReference>
<feature type="transmembrane region" description="Helical" evidence="6">
    <location>
        <begin position="94"/>
        <end position="112"/>
    </location>
</feature>
<feature type="transmembrane region" description="Helical" evidence="6">
    <location>
        <begin position="381"/>
        <end position="399"/>
    </location>
</feature>
<dbReference type="PANTHER" id="PTHR43124:SF3">
    <property type="entry name" value="CHLORAMPHENICOL EFFLUX PUMP RV0191"/>
    <property type="match status" value="1"/>
</dbReference>
<comment type="subcellular location">
    <subcellularLocation>
        <location evidence="1">Cell membrane</location>
        <topology evidence="1">Multi-pass membrane protein</topology>
    </subcellularLocation>
</comment>
<keyword evidence="4 6" id="KW-1133">Transmembrane helix</keyword>
<feature type="transmembrane region" description="Helical" evidence="6">
    <location>
        <begin position="285"/>
        <end position="306"/>
    </location>
</feature>
<keyword evidence="3 6" id="KW-0812">Transmembrane</keyword>
<reference evidence="8 9" key="1">
    <citation type="journal article" date="2003" name="Extremophiles">
        <title>Halomonas glaciei sp. nov. isolated from fast ice of Adelie Land, Antarctica.</title>
        <authorList>
            <person name="Reddy G.S."/>
            <person name="Raghavan P.U."/>
            <person name="Sarita N.B."/>
            <person name="Prakash J.S."/>
            <person name="Nagesh N."/>
            <person name="Delille D."/>
            <person name="Shivaji S."/>
        </authorList>
    </citation>
    <scope>NUCLEOTIDE SEQUENCE [LARGE SCALE GENOMIC DNA]</scope>
    <source>
        <strain evidence="8 9">DD39</strain>
    </source>
</reference>
<proteinExistence type="predicted"/>
<evidence type="ECO:0000256" key="4">
    <source>
        <dbReference type="ARBA" id="ARBA00022989"/>
    </source>
</evidence>
<keyword evidence="9" id="KW-1185">Reference proteome</keyword>
<keyword evidence="2" id="KW-1003">Cell membrane</keyword>
<protein>
    <submittedName>
        <fullName evidence="8">MFS transporter</fullName>
    </submittedName>
</protein>
<dbReference type="GO" id="GO:0005886">
    <property type="term" value="C:plasma membrane"/>
    <property type="evidence" value="ECO:0007669"/>
    <property type="project" value="UniProtKB-SubCell"/>
</dbReference>
<dbReference type="InterPro" id="IPR050189">
    <property type="entry name" value="MFS_Efflux_Transporters"/>
</dbReference>
<feature type="transmembrane region" description="Helical" evidence="6">
    <location>
        <begin position="118"/>
        <end position="140"/>
    </location>
</feature>
<sequence length="410" mass="44430">MLRYVFMLFTLPPSLDMDKTISQLTHIKAVLLFASTMTVMSGAIIAPALPGISRHFPDQPQVLIQLILTIPALMITLFSPLMGYLADRFGRKKLLLTMLFIYGVAGVSGFFIDRVDLLLSSRALMGIAVAGILSISTTLVGDYFDSAERARFLGLQSSCMALGGVIFINLGGILSDWSWRGPFLLYLTGVLLLPYAWSILQEPKASDSVSHDTHDAPVKVDVGRTGLAYLIAMLSMTMFYMFPAQLPFLLSQQGQVSGMAIGIALSMAALTASIVAFCYGYYKPFLSVMTIYVLGFLLAAAGFLIVGFTQSYAMAIVGAAISGLGLGAFMPNTTTWLMRITPQRVRGRVFGGFTSTFFFGQFISPVVVASGMIWLDSLRSVFIAMAVLCCLFAITLTILSKTTLQADSQL</sequence>
<evidence type="ECO:0000256" key="3">
    <source>
        <dbReference type="ARBA" id="ARBA00022692"/>
    </source>
</evidence>
<dbReference type="AlphaFoldDB" id="A0A7Z0LW93"/>
<feature type="transmembrane region" description="Helical" evidence="6">
    <location>
        <begin position="349"/>
        <end position="375"/>
    </location>
</feature>
<dbReference type="InterPro" id="IPR036259">
    <property type="entry name" value="MFS_trans_sf"/>
</dbReference>
<evidence type="ECO:0000313" key="9">
    <source>
        <dbReference type="Proteomes" id="UP000526892"/>
    </source>
</evidence>
<dbReference type="PANTHER" id="PTHR43124">
    <property type="entry name" value="PURINE EFFLUX PUMP PBUE"/>
    <property type="match status" value="1"/>
</dbReference>
<feature type="transmembrane region" description="Helical" evidence="6">
    <location>
        <begin position="62"/>
        <end position="82"/>
    </location>
</feature>
<dbReference type="Pfam" id="PF07690">
    <property type="entry name" value="MFS_1"/>
    <property type="match status" value="1"/>
</dbReference>